<dbReference type="AlphaFoldDB" id="A0A5C8CG33"/>
<accession>A0A5C8CG33</accession>
<name>A0A5C8CG33_9SPIR</name>
<reference evidence="1 2" key="1">
    <citation type="journal article" date="1992" name="Lakartidningen">
        <title>[Penicillin V and not amoxicillin is the first choice preparation in acute otitis].</title>
        <authorList>
            <person name="Kamme C."/>
            <person name="Lundgren K."/>
            <person name="Prellner K."/>
        </authorList>
    </citation>
    <scope>NUCLEOTIDE SEQUENCE [LARGE SCALE GENOMIC DNA]</scope>
    <source>
        <strain evidence="1 2">W1</strain>
    </source>
</reference>
<comment type="caution">
    <text evidence="1">The sequence shown here is derived from an EMBL/GenBank/DDBJ whole genome shotgun (WGS) entry which is preliminary data.</text>
</comment>
<organism evidence="1 2">
    <name type="scientific">Brachyspira aalborgi</name>
    <dbReference type="NCBI Taxonomy" id="29522"/>
    <lineage>
        <taxon>Bacteria</taxon>
        <taxon>Pseudomonadati</taxon>
        <taxon>Spirochaetota</taxon>
        <taxon>Spirochaetia</taxon>
        <taxon>Brachyspirales</taxon>
        <taxon>Brachyspiraceae</taxon>
        <taxon>Brachyspira</taxon>
    </lineage>
</organism>
<dbReference type="RefSeq" id="WP_147758837.1">
    <property type="nucleotide sequence ID" value="NZ_SAXT01000005.1"/>
</dbReference>
<protein>
    <submittedName>
        <fullName evidence="1">Uncharacterized protein</fullName>
    </submittedName>
</protein>
<gene>
    <name evidence="1" type="ORF">EPJ80_09790</name>
</gene>
<evidence type="ECO:0000313" key="1">
    <source>
        <dbReference type="EMBL" id="TXJ11977.1"/>
    </source>
</evidence>
<sequence>MQNNLTKKEIDNLYKWGKKYQIKDLDSEDKILNIKKLEINYYSNSKKIKYLPKEFFYCRLR</sequence>
<dbReference type="Proteomes" id="UP000325116">
    <property type="component" value="Unassembled WGS sequence"/>
</dbReference>
<dbReference type="EMBL" id="SAXT01000005">
    <property type="protein sequence ID" value="TXJ11977.1"/>
    <property type="molecule type" value="Genomic_DNA"/>
</dbReference>
<proteinExistence type="predicted"/>
<evidence type="ECO:0000313" key="2">
    <source>
        <dbReference type="Proteomes" id="UP000325116"/>
    </source>
</evidence>